<dbReference type="EMBL" id="ML741764">
    <property type="protein sequence ID" value="KAE8332956.1"/>
    <property type="molecule type" value="Genomic_DNA"/>
</dbReference>
<dbReference type="Proteomes" id="UP000325945">
    <property type="component" value="Unassembled WGS sequence"/>
</dbReference>
<dbReference type="HAMAP" id="MF_01139">
    <property type="entry name" value="ISPT"/>
    <property type="match status" value="1"/>
</dbReference>
<evidence type="ECO:0000313" key="6">
    <source>
        <dbReference type="Proteomes" id="UP000325945"/>
    </source>
</evidence>
<dbReference type="PANTHER" id="PTHR10291:SF43">
    <property type="entry name" value="DEHYDRODOLICHYL DIPHOSPHATE SYNTHASE COMPLEX SUBUNIT DHDDS"/>
    <property type="match status" value="1"/>
</dbReference>
<accession>A0A5N6XKU1</accession>
<dbReference type="InterPro" id="IPR036424">
    <property type="entry name" value="UPP_synth-like_sf"/>
</dbReference>
<reference evidence="6" key="1">
    <citation type="submission" date="2019-04" db="EMBL/GenBank/DDBJ databases">
        <title>Friends and foes A comparative genomics studyof 23 Aspergillus species from section Flavi.</title>
        <authorList>
            <consortium name="DOE Joint Genome Institute"/>
            <person name="Kjaerbolling I."/>
            <person name="Vesth T."/>
            <person name="Frisvad J.C."/>
            <person name="Nybo J.L."/>
            <person name="Theobald S."/>
            <person name="Kildgaard S."/>
            <person name="Isbrandt T."/>
            <person name="Kuo A."/>
            <person name="Sato A."/>
            <person name="Lyhne E.K."/>
            <person name="Kogle M.E."/>
            <person name="Wiebenga A."/>
            <person name="Kun R.S."/>
            <person name="Lubbers R.J."/>
            <person name="Makela M.R."/>
            <person name="Barry K."/>
            <person name="Chovatia M."/>
            <person name="Clum A."/>
            <person name="Daum C."/>
            <person name="Haridas S."/>
            <person name="He G."/>
            <person name="LaButti K."/>
            <person name="Lipzen A."/>
            <person name="Mondo S."/>
            <person name="Riley R."/>
            <person name="Salamov A."/>
            <person name="Simmons B.A."/>
            <person name="Magnuson J.K."/>
            <person name="Henrissat B."/>
            <person name="Mortensen U.H."/>
            <person name="Larsen T.O."/>
            <person name="Devries R.P."/>
            <person name="Grigoriev I.V."/>
            <person name="Machida M."/>
            <person name="Baker S.E."/>
            <person name="Andersen M.R."/>
        </authorList>
    </citation>
    <scope>NUCLEOTIDE SEQUENCE [LARGE SCALE GENOMIC DNA]</scope>
    <source>
        <strain evidence="6">CBS 130017</strain>
    </source>
</reference>
<dbReference type="Gene3D" id="3.40.1180.10">
    <property type="entry name" value="Decaprenyl diphosphate synthase-like"/>
    <property type="match status" value="1"/>
</dbReference>
<dbReference type="InterPro" id="IPR018520">
    <property type="entry name" value="UPP_synth-like_CS"/>
</dbReference>
<dbReference type="PANTHER" id="PTHR10291">
    <property type="entry name" value="DEHYDRODOLICHYL DIPHOSPHATE SYNTHASE FAMILY MEMBER"/>
    <property type="match status" value="1"/>
</dbReference>
<dbReference type="Pfam" id="PF01255">
    <property type="entry name" value="Prenyltransf"/>
    <property type="match status" value="1"/>
</dbReference>
<dbReference type="GO" id="GO:0005811">
    <property type="term" value="C:lipid droplet"/>
    <property type="evidence" value="ECO:0007669"/>
    <property type="project" value="TreeGrafter"/>
</dbReference>
<dbReference type="GO" id="GO:1904423">
    <property type="term" value="C:dehydrodolichyl diphosphate synthase complex"/>
    <property type="evidence" value="ECO:0007669"/>
    <property type="project" value="TreeGrafter"/>
</dbReference>
<dbReference type="InterPro" id="IPR001441">
    <property type="entry name" value="UPP_synth-like"/>
</dbReference>
<keyword evidence="2 4" id="KW-0808">Transferase</keyword>
<dbReference type="FunFam" id="3.40.1180.10:FF:000005">
    <property type="entry name" value="Alkyl transferase"/>
    <property type="match status" value="1"/>
</dbReference>
<dbReference type="NCBIfam" id="TIGR00055">
    <property type="entry name" value="uppS"/>
    <property type="match status" value="1"/>
</dbReference>
<dbReference type="CDD" id="cd00475">
    <property type="entry name" value="Cis_IPPS"/>
    <property type="match status" value="1"/>
</dbReference>
<dbReference type="GO" id="GO:0016094">
    <property type="term" value="P:polyprenol biosynthetic process"/>
    <property type="evidence" value="ECO:0007669"/>
    <property type="project" value="TreeGrafter"/>
</dbReference>
<gene>
    <name evidence="5" type="ORF">BDV39DRAFT_215939</name>
</gene>
<proteinExistence type="inferred from homology"/>
<dbReference type="GO" id="GO:0045547">
    <property type="term" value="F:ditrans,polycis-polyprenyl diphosphate synthase [(2E,6E)-farnesyl diphosphate specific] activity"/>
    <property type="evidence" value="ECO:0007669"/>
    <property type="project" value="TreeGrafter"/>
</dbReference>
<keyword evidence="3" id="KW-0460">Magnesium</keyword>
<comment type="similarity">
    <text evidence="1 4">Belongs to the UPP synthase family.</text>
</comment>
<keyword evidence="6" id="KW-1185">Reference proteome</keyword>
<dbReference type="SUPFAM" id="SSF64005">
    <property type="entry name" value="Undecaprenyl diphosphate synthase"/>
    <property type="match status" value="1"/>
</dbReference>
<dbReference type="GO" id="GO:0016020">
    <property type="term" value="C:membrane"/>
    <property type="evidence" value="ECO:0007669"/>
    <property type="project" value="TreeGrafter"/>
</dbReference>
<protein>
    <recommendedName>
        <fullName evidence="4">Alkyl transferase</fullName>
        <ecNumber evidence="4">2.5.1.-</ecNumber>
    </recommendedName>
</protein>
<sequence length="323" mass="36164">MGDILGDDKLKRHGGLYSARTAAINIIRRGPVPQHIAFIMDGNRRYAKAHGIPTAKGHYLGAEAMSNVAEGCFLCGVKGVTVYAFSLENFKRPKEEIVQLMNLFKFQIHELCKPGGLAERFQVSIRVLGQLDLLDEDLKALLRQIMEDTRNRTGGFINCCVAYTSRDEIVTAMSRAVRSSQLKHSSADITDEVLTRYMYTADDPAVDVLVRTSGVSRLSDFLLWQCHEDTDIQIVDAMWPEFGIYHLFLAIVRWQRKQVDIGPANIQKATKIEAPSTLSEHNGGARRKNIAESYLFIAGFVGLVQHASPDQDVQARTKYTFNT</sequence>
<evidence type="ECO:0000256" key="4">
    <source>
        <dbReference type="RuleBase" id="RU363018"/>
    </source>
</evidence>
<organism evidence="5 6">
    <name type="scientific">Aspergillus sergii</name>
    <dbReference type="NCBI Taxonomy" id="1034303"/>
    <lineage>
        <taxon>Eukaryota</taxon>
        <taxon>Fungi</taxon>
        <taxon>Dikarya</taxon>
        <taxon>Ascomycota</taxon>
        <taxon>Pezizomycotina</taxon>
        <taxon>Eurotiomycetes</taxon>
        <taxon>Eurotiomycetidae</taxon>
        <taxon>Eurotiales</taxon>
        <taxon>Aspergillaceae</taxon>
        <taxon>Aspergillus</taxon>
        <taxon>Aspergillus subgen. Circumdati</taxon>
    </lineage>
</organism>
<dbReference type="EC" id="2.5.1.-" evidence="4"/>
<dbReference type="PROSITE" id="PS01066">
    <property type="entry name" value="UPP_SYNTHASE"/>
    <property type="match status" value="1"/>
</dbReference>
<evidence type="ECO:0000313" key="5">
    <source>
        <dbReference type="EMBL" id="KAE8332956.1"/>
    </source>
</evidence>
<evidence type="ECO:0000256" key="3">
    <source>
        <dbReference type="ARBA" id="ARBA00022842"/>
    </source>
</evidence>
<evidence type="ECO:0000256" key="2">
    <source>
        <dbReference type="ARBA" id="ARBA00022679"/>
    </source>
</evidence>
<name>A0A5N6XKU1_9EURO</name>
<dbReference type="AlphaFoldDB" id="A0A5N6XKU1"/>
<dbReference type="GO" id="GO:0005783">
    <property type="term" value="C:endoplasmic reticulum"/>
    <property type="evidence" value="ECO:0007669"/>
    <property type="project" value="TreeGrafter"/>
</dbReference>
<evidence type="ECO:0000256" key="1">
    <source>
        <dbReference type="ARBA" id="ARBA00005432"/>
    </source>
</evidence>